<organism evidence="2 3">
    <name type="scientific">Clostridium oryzae</name>
    <dbReference type="NCBI Taxonomy" id="1450648"/>
    <lineage>
        <taxon>Bacteria</taxon>
        <taxon>Bacillati</taxon>
        <taxon>Bacillota</taxon>
        <taxon>Clostridia</taxon>
        <taxon>Eubacteriales</taxon>
        <taxon>Clostridiaceae</taxon>
        <taxon>Clostridium</taxon>
    </lineage>
</organism>
<comment type="caution">
    <text evidence="2">The sequence shown here is derived from an EMBL/GenBank/DDBJ whole genome shotgun (WGS) entry which is preliminary data.</text>
</comment>
<feature type="domain" description="Glycosyl transferase family 1" evidence="1">
    <location>
        <begin position="216"/>
        <end position="317"/>
    </location>
</feature>
<dbReference type="InterPro" id="IPR001296">
    <property type="entry name" value="Glyco_trans_1"/>
</dbReference>
<gene>
    <name evidence="2" type="ORF">CLORY_15820</name>
</gene>
<evidence type="ECO:0000259" key="1">
    <source>
        <dbReference type="Pfam" id="PF00534"/>
    </source>
</evidence>
<dbReference type="SUPFAM" id="SSF53756">
    <property type="entry name" value="UDP-Glycosyltransferase/glycogen phosphorylase"/>
    <property type="match status" value="1"/>
</dbReference>
<sequence>MNARNIALIDSNLQETEEFICGLKESTGLEWKPIICTSNQGRKNKFDNLKRYFKYFWFPLKIFIQRKKYDNIIGWQEFYGLIYAFYCRLFHVKKSNFLVIENFIYKPKKGIIGKIYFRFMRYIATGKYVDIFTSASDTNCKFCSDVFNLRRDKFVFLPFGVNDMTKAIDTSLKPTCDFVLSIGRSNRDWDVLIKSFKETKYPLRIVCDELRVDSPSGNIKIYNNIWNEESYKFFYNCKCVVITIDKGEIASGDTVLLLAMSFSKPIIITRPSCLANDYVIDEYNGLVVDKDPQTIIKAVERIYSDKELYEKLSQNARVLYEKKYTLYKYGINVGNTIKKSRCF</sequence>
<dbReference type="GO" id="GO:0016757">
    <property type="term" value="F:glycosyltransferase activity"/>
    <property type="evidence" value="ECO:0007669"/>
    <property type="project" value="InterPro"/>
</dbReference>
<reference evidence="2 3" key="1">
    <citation type="submission" date="2017-03" db="EMBL/GenBank/DDBJ databases">
        <title>Genome sequence of Clostridium oryzae DSM 28571.</title>
        <authorList>
            <person name="Poehlein A."/>
            <person name="Daniel R."/>
        </authorList>
    </citation>
    <scope>NUCLEOTIDE SEQUENCE [LARGE SCALE GENOMIC DNA]</scope>
    <source>
        <strain evidence="2 3">DSM 28571</strain>
    </source>
</reference>
<dbReference type="Gene3D" id="3.40.50.2000">
    <property type="entry name" value="Glycogen Phosphorylase B"/>
    <property type="match status" value="1"/>
</dbReference>
<evidence type="ECO:0000313" key="3">
    <source>
        <dbReference type="Proteomes" id="UP000190080"/>
    </source>
</evidence>
<dbReference type="AlphaFoldDB" id="A0A1V4IRQ5"/>
<proteinExistence type="predicted"/>
<keyword evidence="3" id="KW-1185">Reference proteome</keyword>
<accession>A0A1V4IRQ5</accession>
<keyword evidence="2" id="KW-0808">Transferase</keyword>
<dbReference type="Pfam" id="PF00534">
    <property type="entry name" value="Glycos_transf_1"/>
    <property type="match status" value="1"/>
</dbReference>
<name>A0A1V4IRQ5_9CLOT</name>
<protein>
    <submittedName>
        <fullName evidence="2">Glycosyl transferases group 1</fullName>
    </submittedName>
</protein>
<dbReference type="EMBL" id="MZGV01000013">
    <property type="protein sequence ID" value="OPJ62702.1"/>
    <property type="molecule type" value="Genomic_DNA"/>
</dbReference>
<dbReference type="Proteomes" id="UP000190080">
    <property type="component" value="Unassembled WGS sequence"/>
</dbReference>
<evidence type="ECO:0000313" key="2">
    <source>
        <dbReference type="EMBL" id="OPJ62702.1"/>
    </source>
</evidence>
<dbReference type="STRING" id="1450648.CLORY_15820"/>